<proteinExistence type="inferred from homology"/>
<dbReference type="Pfam" id="PF01555">
    <property type="entry name" value="N6_N4_Mtase"/>
    <property type="match status" value="1"/>
</dbReference>
<reference evidence="5 6" key="1">
    <citation type="submission" date="2020-10" db="EMBL/GenBank/DDBJ databases">
        <authorList>
            <person name="Castelo-Branco R."/>
            <person name="Eusebio N."/>
            <person name="Adriana R."/>
            <person name="Vieira A."/>
            <person name="Brugerolle De Fraissinette N."/>
            <person name="Rezende De Castro R."/>
            <person name="Schneider M.P."/>
            <person name="Vasconcelos V."/>
            <person name="Leao P.N."/>
        </authorList>
    </citation>
    <scope>NUCLEOTIDE SEQUENCE [LARGE SCALE GENOMIC DNA]</scope>
    <source>
        <strain evidence="5 6">LEGE 00250</strain>
    </source>
</reference>
<name>A0ABR9VD05_9CYAN</name>
<dbReference type="Gene3D" id="3.40.50.150">
    <property type="entry name" value="Vaccinia Virus protein VP39"/>
    <property type="match status" value="1"/>
</dbReference>
<evidence type="ECO:0000256" key="1">
    <source>
        <dbReference type="ARBA" id="ARBA00022603"/>
    </source>
</evidence>
<protein>
    <recommendedName>
        <fullName evidence="3">Methyltransferase</fullName>
        <ecNumber evidence="3">2.1.1.-</ecNumber>
    </recommendedName>
</protein>
<organism evidence="5 6">
    <name type="scientific">Sphaerospermopsis aphanizomenoides LEGE 00250</name>
    <dbReference type="NCBI Taxonomy" id="2777972"/>
    <lineage>
        <taxon>Bacteria</taxon>
        <taxon>Bacillati</taxon>
        <taxon>Cyanobacteriota</taxon>
        <taxon>Cyanophyceae</taxon>
        <taxon>Nostocales</taxon>
        <taxon>Aphanizomenonaceae</taxon>
        <taxon>Sphaerospermopsis</taxon>
        <taxon>Sphaerospermopsis aphanizomenoides</taxon>
    </lineage>
</organism>
<comment type="caution">
    <text evidence="5">The sequence shown here is derived from an EMBL/GenBank/DDBJ whole genome shotgun (WGS) entry which is preliminary data.</text>
</comment>
<evidence type="ECO:0000256" key="3">
    <source>
        <dbReference type="RuleBase" id="RU362026"/>
    </source>
</evidence>
<sequence>MSIPTTVIDGVHIEMADALSRYVSWLSPTVIVSDGAYGLGLFPGDPINTNDLQAWYAPHIEAWSKYALPETTLWFWCSEIGWATVHPLLEKHGWLYRSFHVWDKGIGHIAGNVNSKTIRRFPVVTEACVQYVRHVKLSTIDGKYLTLQEWLRYEWERSGLPLNKTNEACGVKNAATRKYFTKCHLWYFPPPDKMEQIVAYANKYGKPTNRPYFSIDGKTPVTAQQWSKMRSTWNHIHAVTNVWSEPQVSGDERIKLDGKTLHSNQKPLSLIENIITASSNENDVVWEPFGGLCPSAIISLKNKRRCYSAEINNEYYHAAKSRLQSFVTSNYLFNTVEHSINLETTLIQSRIINNEVLQPQQLSLFL</sequence>
<evidence type="ECO:0000313" key="6">
    <source>
        <dbReference type="Proteomes" id="UP000606776"/>
    </source>
</evidence>
<keyword evidence="1" id="KW-0489">Methyltransferase</keyword>
<dbReference type="RefSeq" id="WP_193942640.1">
    <property type="nucleotide sequence ID" value="NZ_JADEWB010000045.1"/>
</dbReference>
<feature type="domain" description="DNA methylase N-4/N-6" evidence="4">
    <location>
        <begin position="31"/>
        <end position="320"/>
    </location>
</feature>
<keyword evidence="2" id="KW-0808">Transferase</keyword>
<evidence type="ECO:0000313" key="5">
    <source>
        <dbReference type="EMBL" id="MBE9236381.1"/>
    </source>
</evidence>
<keyword evidence="6" id="KW-1185">Reference proteome</keyword>
<comment type="similarity">
    <text evidence="3">Belongs to the N(4)/N(6)-methyltransferase family.</text>
</comment>
<dbReference type="EMBL" id="JADEWB010000045">
    <property type="protein sequence ID" value="MBE9236381.1"/>
    <property type="molecule type" value="Genomic_DNA"/>
</dbReference>
<dbReference type="SUPFAM" id="SSF53335">
    <property type="entry name" value="S-adenosyl-L-methionine-dependent methyltransferases"/>
    <property type="match status" value="1"/>
</dbReference>
<dbReference type="InterPro" id="IPR029063">
    <property type="entry name" value="SAM-dependent_MTases_sf"/>
</dbReference>
<dbReference type="InterPro" id="IPR002941">
    <property type="entry name" value="DNA_methylase_N4/N6"/>
</dbReference>
<evidence type="ECO:0000259" key="4">
    <source>
        <dbReference type="Pfam" id="PF01555"/>
    </source>
</evidence>
<accession>A0ABR9VD05</accession>
<dbReference type="Proteomes" id="UP000606776">
    <property type="component" value="Unassembled WGS sequence"/>
</dbReference>
<dbReference type="InterPro" id="IPR001091">
    <property type="entry name" value="RM_Methyltransferase"/>
</dbReference>
<dbReference type="EC" id="2.1.1.-" evidence="3"/>
<evidence type="ECO:0000256" key="2">
    <source>
        <dbReference type="ARBA" id="ARBA00022679"/>
    </source>
</evidence>
<gene>
    <name evidence="5" type="ORF">IQ227_10155</name>
</gene>
<dbReference type="PRINTS" id="PR00508">
    <property type="entry name" value="S21N4MTFRASE"/>
</dbReference>